<dbReference type="GO" id="GO:0032153">
    <property type="term" value="C:cell division site"/>
    <property type="evidence" value="ECO:0007669"/>
    <property type="project" value="UniProtKB-UniRule"/>
</dbReference>
<comment type="subcellular location">
    <subcellularLocation>
        <location evidence="5">Cytoplasm</location>
    </subcellularLocation>
    <text evidence="5">Assembles at midcell at the inner surface of the cytoplasmic membrane.</text>
</comment>
<keyword evidence="5" id="KW-0963">Cytoplasm</keyword>
<dbReference type="InterPro" id="IPR037103">
    <property type="entry name" value="Tubulin/FtsZ-like_C"/>
</dbReference>
<keyword evidence="3 5" id="KW-0342">GTP-binding</keyword>
<feature type="binding site" evidence="5">
    <location>
        <position position="184"/>
    </location>
    <ligand>
        <name>GTP</name>
        <dbReference type="ChEBI" id="CHEBI:37565"/>
    </ligand>
</feature>
<dbReference type="SUPFAM" id="SSF55307">
    <property type="entry name" value="Tubulin C-terminal domain-like"/>
    <property type="match status" value="1"/>
</dbReference>
<comment type="function">
    <text evidence="5 7">Essential cell division protein that forms a contractile ring structure (Z ring) at the future cell division site. The regulation of the ring assembly controls the timing and the location of cell division. One of the functions of the FtsZ ring is to recruit other cell division proteins to the septum to produce a new cell wall between the dividing cells. Binds GTP and shows GTPase activity.</text>
</comment>
<dbReference type="Pfam" id="PF12327">
    <property type="entry name" value="FtsZ_C"/>
    <property type="match status" value="1"/>
</dbReference>
<keyword evidence="5 7" id="KW-0131">Cell cycle</keyword>
<feature type="binding site" evidence="5">
    <location>
        <begin position="19"/>
        <end position="23"/>
    </location>
    <ligand>
        <name>GTP</name>
        <dbReference type="ChEBI" id="CHEBI:37565"/>
    </ligand>
</feature>
<dbReference type="HAMAP" id="MF_00909">
    <property type="entry name" value="FtsZ"/>
    <property type="match status" value="1"/>
</dbReference>
<dbReference type="Proteomes" id="UP000294743">
    <property type="component" value="Unassembled WGS sequence"/>
</dbReference>
<evidence type="ECO:0000259" key="8">
    <source>
        <dbReference type="SMART" id="SM00864"/>
    </source>
</evidence>
<dbReference type="PRINTS" id="PR00423">
    <property type="entry name" value="CELLDVISFTSZ"/>
</dbReference>
<dbReference type="GO" id="GO:0005737">
    <property type="term" value="C:cytoplasm"/>
    <property type="evidence" value="ECO:0007669"/>
    <property type="project" value="UniProtKB-SubCell"/>
</dbReference>
<dbReference type="RefSeq" id="WP_134169781.1">
    <property type="nucleotide sequence ID" value="NZ_SODD01000021.1"/>
</dbReference>
<feature type="binding site" evidence="5">
    <location>
        <position position="137"/>
    </location>
    <ligand>
        <name>GTP</name>
        <dbReference type="ChEBI" id="CHEBI:37565"/>
    </ligand>
</feature>
<dbReference type="NCBIfam" id="TIGR00065">
    <property type="entry name" value="ftsZ"/>
    <property type="match status" value="1"/>
</dbReference>
<dbReference type="InterPro" id="IPR008280">
    <property type="entry name" value="Tub_FtsZ_C"/>
</dbReference>
<dbReference type="AlphaFoldDB" id="A0A4R7ZN17"/>
<feature type="binding site" evidence="5">
    <location>
        <position position="141"/>
    </location>
    <ligand>
        <name>GTP</name>
        <dbReference type="ChEBI" id="CHEBI:37565"/>
    </ligand>
</feature>
<dbReference type="SUPFAM" id="SSF52490">
    <property type="entry name" value="Tubulin nucleotide-binding domain-like"/>
    <property type="match status" value="1"/>
</dbReference>
<name>A0A4R7ZN17_9FIRM</name>
<dbReference type="InterPro" id="IPR000158">
    <property type="entry name" value="Cell_div_FtsZ"/>
</dbReference>
<keyword evidence="5 7" id="KW-0132">Cell division</keyword>
<organism evidence="10 11">
    <name type="scientific">Breznakia blatticola</name>
    <dbReference type="NCBI Taxonomy" id="1754012"/>
    <lineage>
        <taxon>Bacteria</taxon>
        <taxon>Bacillati</taxon>
        <taxon>Bacillota</taxon>
        <taxon>Erysipelotrichia</taxon>
        <taxon>Erysipelotrichales</taxon>
        <taxon>Erysipelotrichaceae</taxon>
        <taxon>Breznakia</taxon>
    </lineage>
</organism>
<sequence>MSDNEFKKVVTIKVFGVGGGGCNAVNRMVNEGVQGVEFFVANTDLQVLNTSPVENKIVLGMGVTKGQGAGSDPEVGRKAALETENEIREAIKGSDMVFITAGLGGGTGTGAAPLFAKIAKEEGALTVGIVTKPFSFEGGTRMKQAEMGLTELKESVDSLIIVSNNNLLEVIGRKPLIEAFEAADNVLRQGVQTITDLIAAPALINLDFADVKTTMMDQGKALIGVGMADGEDKAKVAADKAIQSPLLEAKITGAKKAIINITGGENVSLYDADDATEYIKEAAGGDIDTIFGVAINPALQDKIIVTVIATGFADEVKAKPEKKVDEHPIETFDFTARQRETVQPTRTNEVEIEEIEDDSIPVFFKKRN</sequence>
<dbReference type="GO" id="GO:0051258">
    <property type="term" value="P:protein polymerization"/>
    <property type="evidence" value="ECO:0007669"/>
    <property type="project" value="UniProtKB-UniRule"/>
</dbReference>
<dbReference type="FunFam" id="3.40.50.1440:FF:000001">
    <property type="entry name" value="Cell division protein FtsZ"/>
    <property type="match status" value="1"/>
</dbReference>
<evidence type="ECO:0000256" key="1">
    <source>
        <dbReference type="ARBA" id="ARBA00009690"/>
    </source>
</evidence>
<dbReference type="GO" id="GO:0005525">
    <property type="term" value="F:GTP binding"/>
    <property type="evidence" value="ECO:0007669"/>
    <property type="project" value="UniProtKB-UniRule"/>
</dbReference>
<dbReference type="OrthoDB" id="9813375at2"/>
<evidence type="ECO:0000313" key="11">
    <source>
        <dbReference type="Proteomes" id="UP000294743"/>
    </source>
</evidence>
<dbReference type="InterPro" id="IPR003008">
    <property type="entry name" value="Tubulin_FtsZ_GTPase"/>
</dbReference>
<evidence type="ECO:0000259" key="9">
    <source>
        <dbReference type="SMART" id="SM00865"/>
    </source>
</evidence>
<keyword evidence="11" id="KW-1185">Reference proteome</keyword>
<dbReference type="InterPro" id="IPR024757">
    <property type="entry name" value="FtsZ_C"/>
</dbReference>
<evidence type="ECO:0000256" key="2">
    <source>
        <dbReference type="ARBA" id="ARBA00022741"/>
    </source>
</evidence>
<dbReference type="PANTHER" id="PTHR30314">
    <property type="entry name" value="CELL DIVISION PROTEIN FTSZ-RELATED"/>
    <property type="match status" value="1"/>
</dbReference>
<dbReference type="GO" id="GO:0003924">
    <property type="term" value="F:GTPase activity"/>
    <property type="evidence" value="ECO:0007669"/>
    <property type="project" value="UniProtKB-UniRule"/>
</dbReference>
<comment type="subunit">
    <text evidence="5">Homodimer. Polymerizes to form a dynamic ring structure in a strictly GTP-dependent manner. Interacts directly with several other division proteins.</text>
</comment>
<evidence type="ECO:0000256" key="6">
    <source>
        <dbReference type="NCBIfam" id="TIGR00065"/>
    </source>
</evidence>
<dbReference type="EMBL" id="SODD01000021">
    <property type="protein sequence ID" value="TDW16640.1"/>
    <property type="molecule type" value="Genomic_DNA"/>
</dbReference>
<dbReference type="Gene3D" id="3.30.1330.20">
    <property type="entry name" value="Tubulin/FtsZ, C-terminal domain"/>
    <property type="match status" value="1"/>
</dbReference>
<dbReference type="GO" id="GO:0000917">
    <property type="term" value="P:division septum assembly"/>
    <property type="evidence" value="ECO:0007669"/>
    <property type="project" value="UniProtKB-KW"/>
</dbReference>
<accession>A0A4R7ZN17</accession>
<dbReference type="GO" id="GO:0043093">
    <property type="term" value="P:FtsZ-dependent cytokinesis"/>
    <property type="evidence" value="ECO:0007669"/>
    <property type="project" value="UniProtKB-UniRule"/>
</dbReference>
<gene>
    <name evidence="5" type="primary">ftsZ</name>
    <name evidence="10" type="ORF">EDD63_12130</name>
</gene>
<dbReference type="InterPro" id="IPR020805">
    <property type="entry name" value="Cell_div_FtsZ_CS"/>
</dbReference>
<feature type="domain" description="Tubulin/FtsZ GTPase" evidence="8">
    <location>
        <begin position="11"/>
        <end position="202"/>
    </location>
</feature>
<comment type="similarity">
    <text evidence="1 5 7">Belongs to the FtsZ family.</text>
</comment>
<dbReference type="InterPro" id="IPR036525">
    <property type="entry name" value="Tubulin/FtsZ_GTPase_sf"/>
</dbReference>
<dbReference type="CDD" id="cd02201">
    <property type="entry name" value="FtsZ_type1"/>
    <property type="match status" value="1"/>
</dbReference>
<reference evidence="10 11" key="1">
    <citation type="submission" date="2019-03" db="EMBL/GenBank/DDBJ databases">
        <title>Genomic Encyclopedia of Type Strains, Phase IV (KMG-IV): sequencing the most valuable type-strain genomes for metagenomic binning, comparative biology and taxonomic classification.</title>
        <authorList>
            <person name="Goeker M."/>
        </authorList>
    </citation>
    <scope>NUCLEOTIDE SEQUENCE [LARGE SCALE GENOMIC DNA]</scope>
    <source>
        <strain evidence="10 11">DSM 28867</strain>
    </source>
</reference>
<dbReference type="InterPro" id="IPR018316">
    <property type="entry name" value="Tubulin/FtsZ_2-layer-sand-dom"/>
</dbReference>
<dbReference type="Pfam" id="PF00091">
    <property type="entry name" value="Tubulin"/>
    <property type="match status" value="1"/>
</dbReference>
<dbReference type="Gene3D" id="3.40.50.1440">
    <property type="entry name" value="Tubulin/FtsZ, GTPase domain"/>
    <property type="match status" value="1"/>
</dbReference>
<dbReference type="PROSITE" id="PS01134">
    <property type="entry name" value="FTSZ_1"/>
    <property type="match status" value="1"/>
</dbReference>
<comment type="caution">
    <text evidence="10">The sequence shown here is derived from an EMBL/GenBank/DDBJ whole genome shotgun (WGS) entry which is preliminary data.</text>
</comment>
<dbReference type="InterPro" id="IPR045061">
    <property type="entry name" value="FtsZ/CetZ"/>
</dbReference>
<dbReference type="SMART" id="SM00864">
    <property type="entry name" value="Tubulin"/>
    <property type="match status" value="1"/>
</dbReference>
<feature type="domain" description="Tubulin/FtsZ 2-layer sandwich" evidence="9">
    <location>
        <begin position="204"/>
        <end position="321"/>
    </location>
</feature>
<protein>
    <recommendedName>
        <fullName evidence="5 6">Cell division protein FtsZ</fullName>
    </recommendedName>
</protein>
<evidence type="ECO:0000313" key="10">
    <source>
        <dbReference type="EMBL" id="TDW16640.1"/>
    </source>
</evidence>
<feature type="binding site" evidence="5">
    <location>
        <begin position="106"/>
        <end position="108"/>
    </location>
    <ligand>
        <name>GTP</name>
        <dbReference type="ChEBI" id="CHEBI:37565"/>
    </ligand>
</feature>
<dbReference type="PROSITE" id="PS01135">
    <property type="entry name" value="FTSZ_2"/>
    <property type="match status" value="1"/>
</dbReference>
<evidence type="ECO:0000256" key="4">
    <source>
        <dbReference type="ARBA" id="ARBA00023210"/>
    </source>
</evidence>
<dbReference type="PANTHER" id="PTHR30314:SF3">
    <property type="entry name" value="MITOCHONDRIAL DIVISION PROTEIN FSZA"/>
    <property type="match status" value="1"/>
</dbReference>
<keyword evidence="2 5" id="KW-0547">Nucleotide-binding</keyword>
<keyword evidence="4 5" id="KW-0717">Septation</keyword>
<dbReference type="SMART" id="SM00865">
    <property type="entry name" value="Tubulin_C"/>
    <property type="match status" value="1"/>
</dbReference>
<proteinExistence type="inferred from homology"/>
<evidence type="ECO:0000256" key="7">
    <source>
        <dbReference type="RuleBase" id="RU000631"/>
    </source>
</evidence>
<evidence type="ECO:0000256" key="3">
    <source>
        <dbReference type="ARBA" id="ARBA00023134"/>
    </source>
</evidence>
<evidence type="ECO:0000256" key="5">
    <source>
        <dbReference type="HAMAP-Rule" id="MF_00909"/>
    </source>
</evidence>